<proteinExistence type="predicted"/>
<keyword evidence="3" id="KW-1185">Reference proteome</keyword>
<evidence type="ECO:0000256" key="1">
    <source>
        <dbReference type="SAM" id="Phobius"/>
    </source>
</evidence>
<dbReference type="Proteomes" id="UP001626593">
    <property type="component" value="Chromosome"/>
</dbReference>
<evidence type="ECO:0008006" key="4">
    <source>
        <dbReference type="Google" id="ProtNLM"/>
    </source>
</evidence>
<evidence type="ECO:0000313" key="2">
    <source>
        <dbReference type="EMBL" id="WRL45550.1"/>
    </source>
</evidence>
<feature type="transmembrane region" description="Helical" evidence="1">
    <location>
        <begin position="398"/>
        <end position="416"/>
    </location>
</feature>
<sequence length="429" mass="46551">MPDAVHGLPVMGFALTVILAWFGFAALALAVLHGRALAAMWREPVLVRPVLIVESDDWGPGPRGDAAVLREIAETLSAVRDRDGRPAVMTLGVVGGIPDVDAMRAAGFAKHVRCSLLAPDFAPVLAAMGDGCRAGVFAVQRHGLEHYWPAALLARLHAENGSNSEALRRWLEDGGLRSEALPPPLQSRWVDCASLPSVPLDPVAVDHAVREESDLLQQLFGCAPEVAVPNTFVWNDSTERAWAAHGVRTVVTPGWRYEGRDAAGRLLPPARRIRNGESGQGGIIYVVRDAYFEPLRGHRAEDVAAALARKCAEGRPLLLETHRENFIGPQPARAAAVAELRRTLGMALSMRPDLCFTTTAELATILRDPASPLRAQRWKARLAAWFVRLRNEPDLTRLLKYSGLAALLGAAAYLLGDVTYRRSARAGRC</sequence>
<evidence type="ECO:0000313" key="3">
    <source>
        <dbReference type="Proteomes" id="UP001626593"/>
    </source>
</evidence>
<gene>
    <name evidence="2" type="ORF">U5817_20450</name>
</gene>
<keyword evidence="1" id="KW-1133">Transmembrane helix</keyword>
<keyword evidence="1" id="KW-0472">Membrane</keyword>
<keyword evidence="1" id="KW-0812">Transmembrane</keyword>
<feature type="transmembrane region" description="Helical" evidence="1">
    <location>
        <begin position="12"/>
        <end position="32"/>
    </location>
</feature>
<dbReference type="RefSeq" id="WP_407278619.1">
    <property type="nucleotide sequence ID" value="NZ_CP141259.1"/>
</dbReference>
<protein>
    <recommendedName>
        <fullName evidence="4">Glycosyltransferase</fullName>
    </recommendedName>
</protein>
<name>A0ABZ1AI60_AROEV</name>
<organism evidence="2 3">
    <name type="scientific">Aromatoleum evansii</name>
    <name type="common">Azoarcus evansii</name>
    <dbReference type="NCBI Taxonomy" id="59406"/>
    <lineage>
        <taxon>Bacteria</taxon>
        <taxon>Pseudomonadati</taxon>
        <taxon>Pseudomonadota</taxon>
        <taxon>Betaproteobacteria</taxon>
        <taxon>Rhodocyclales</taxon>
        <taxon>Rhodocyclaceae</taxon>
        <taxon>Aromatoleum</taxon>
    </lineage>
</organism>
<accession>A0ABZ1AI60</accession>
<reference evidence="2 3" key="1">
    <citation type="submission" date="2023-12" db="EMBL/GenBank/DDBJ databases">
        <title>A. evansii MAY27, complete genome.</title>
        <authorList>
            <person name="Wang Y."/>
        </authorList>
    </citation>
    <scope>NUCLEOTIDE SEQUENCE [LARGE SCALE GENOMIC DNA]</scope>
    <source>
        <strain evidence="2 3">MAY27</strain>
    </source>
</reference>
<dbReference type="EMBL" id="CP141259">
    <property type="protein sequence ID" value="WRL45550.1"/>
    <property type="molecule type" value="Genomic_DNA"/>
</dbReference>